<name>A0A5J6TLF1_9CAUD</name>
<dbReference type="EMBL" id="MN234190">
    <property type="protein sequence ID" value="QFG10639.1"/>
    <property type="molecule type" value="Genomic_DNA"/>
</dbReference>
<dbReference type="Proteomes" id="UP000326764">
    <property type="component" value="Segment"/>
</dbReference>
<gene>
    <name evidence="2" type="primary">73</name>
    <name evidence="2" type="ORF">PBI_GIBBIN_73</name>
</gene>
<dbReference type="KEGG" id="vg:55623052"/>
<dbReference type="GeneID" id="55623052"/>
<evidence type="ECO:0000256" key="1">
    <source>
        <dbReference type="SAM" id="MobiDB-lite"/>
    </source>
</evidence>
<evidence type="ECO:0000313" key="3">
    <source>
        <dbReference type="Proteomes" id="UP000326764"/>
    </source>
</evidence>
<keyword evidence="3" id="KW-1185">Reference proteome</keyword>
<proteinExistence type="predicted"/>
<reference evidence="2 3" key="1">
    <citation type="submission" date="2019-07" db="EMBL/GenBank/DDBJ databases">
        <authorList>
            <person name="Lauer M.J."/>
            <person name="Stoner T.H."/>
            <person name="Garlena R.A."/>
            <person name="Russell D.A."/>
            <person name="Pope W.H."/>
            <person name="Jacobs-Sera D."/>
            <person name="Hatfull G.F."/>
        </authorList>
    </citation>
    <scope>NUCLEOTIDE SEQUENCE [LARGE SCALE GENOMIC DNA]</scope>
</reference>
<accession>A0A5J6TLF1</accession>
<organism evidence="2 3">
    <name type="scientific">Gordonia phage Gibbin</name>
    <dbReference type="NCBI Taxonomy" id="2599843"/>
    <lineage>
        <taxon>Viruses</taxon>
        <taxon>Duplodnaviria</taxon>
        <taxon>Heunggongvirae</taxon>
        <taxon>Uroviricota</taxon>
        <taxon>Caudoviricetes</taxon>
        <taxon>Dovevirinae</taxon>
        <taxon>Lambovirus</taxon>
        <taxon>Lambovirus gibbin</taxon>
    </lineage>
</organism>
<evidence type="ECO:0000313" key="2">
    <source>
        <dbReference type="EMBL" id="QFG10639.1"/>
    </source>
</evidence>
<dbReference type="RefSeq" id="YP_009852426.1">
    <property type="nucleotide sequence ID" value="NC_048812.1"/>
</dbReference>
<feature type="compositionally biased region" description="Basic and acidic residues" evidence="1">
    <location>
        <begin position="1"/>
        <end position="12"/>
    </location>
</feature>
<sequence length="75" mass="8510">MAPSEKLVKELVGRSSGKTHWQKEGTDEQPLCGTSFWSALSGVISDPEFEFCVTCKTCNRMLKRRRENDQEDSRG</sequence>
<protein>
    <submittedName>
        <fullName evidence="2">Uncharacterized protein</fullName>
    </submittedName>
</protein>
<feature type="region of interest" description="Disordered" evidence="1">
    <location>
        <begin position="1"/>
        <end position="27"/>
    </location>
</feature>